<dbReference type="PROSITE" id="PS00675">
    <property type="entry name" value="SIGMA54_INTERACT_1"/>
    <property type="match status" value="1"/>
</dbReference>
<dbReference type="CDD" id="cd00130">
    <property type="entry name" value="PAS"/>
    <property type="match status" value="1"/>
</dbReference>
<dbReference type="InterPro" id="IPR002078">
    <property type="entry name" value="Sigma_54_int"/>
</dbReference>
<dbReference type="Gene3D" id="1.10.8.60">
    <property type="match status" value="1"/>
</dbReference>
<evidence type="ECO:0000256" key="1">
    <source>
        <dbReference type="ARBA" id="ARBA00022741"/>
    </source>
</evidence>
<dbReference type="CDD" id="cd00009">
    <property type="entry name" value="AAA"/>
    <property type="match status" value="1"/>
</dbReference>
<dbReference type="InterPro" id="IPR025943">
    <property type="entry name" value="Sigma_54_int_dom_ATP-bd_2"/>
</dbReference>
<dbReference type="PROSITE" id="PS50045">
    <property type="entry name" value="SIGMA54_INTERACT_4"/>
    <property type="match status" value="1"/>
</dbReference>
<dbReference type="PROSITE" id="PS50112">
    <property type="entry name" value="PAS"/>
    <property type="match status" value="1"/>
</dbReference>
<dbReference type="NCBIfam" id="TIGR00229">
    <property type="entry name" value="sensory_box"/>
    <property type="match status" value="2"/>
</dbReference>
<feature type="domain" description="Sigma-54 factor interaction" evidence="4">
    <location>
        <begin position="398"/>
        <end position="627"/>
    </location>
</feature>
<gene>
    <name evidence="6" type="ORF">ES711_00040</name>
</gene>
<dbReference type="InterPro" id="IPR058031">
    <property type="entry name" value="AAA_lid_NorR"/>
</dbReference>
<evidence type="ECO:0000313" key="6">
    <source>
        <dbReference type="EMBL" id="TXE10340.1"/>
    </source>
</evidence>
<dbReference type="Gene3D" id="1.10.10.60">
    <property type="entry name" value="Homeodomain-like"/>
    <property type="match status" value="1"/>
</dbReference>
<sequence length="708" mass="81026">MTYMTEVTEIVLAKEWLVDALPYEIFWADETGGIIYGNKILCERLQYSQQELTKLTIFDINTTVTLQSWKTHWENVKKNKIENFKAIHRNKSGKFYEVEVFAQFFSNGRKEMICGIMNDISSSSFYKNLIDNVETIAKVGGWKLNLQDGSILVTKEALCIFNKENNEDFHPSKIVHFFKDEELFRNSIVKTIKNAIPIDHVFETKETPSRYIRTIVKPVLKGDKIFKIVGVYQDITEQNKKEIRLKFFKDIIDNAQDLIFIYNRDGKLLEFSNSVSDTLEYSKKELQGFTIFDLDPGVTKDWWETHFAQIKLKGSIQLEWLVKKKGGTKFPADIVANYIDYEGQDINCAVVRDITNRKERDLKLFQAMDEIKALKDRLEIENEYLQEEINVNFNKDNIISISESYAKVLKQVEQVAPTSTTVLITGESGTGKELLAHAIHNNSSRKDRALIKINSATLPKELIESELFGHKKGAFTGAVADKVGKFSMADGGTIFLDEIGEMPIELQSKLLRVIQEGEFDELGGTKTIKVDVRIVAATNRKLEDMVAEGTFREDLFYRLNVFPIHSIPLRERKEDIPPLAQYFLEKYATRAGKPFKRLSKQTIEQLMDYDFPGNNRELENLIERAVIIENGTTLFPGSWIPTKSKNSKSAKLLTFEEVQKEHIVDVLKRTKGKVSGINGAAGILDMNAKTLFAKMKKLGIEKETVFKS</sequence>
<dbReference type="Pfam" id="PF13426">
    <property type="entry name" value="PAS_9"/>
    <property type="match status" value="2"/>
</dbReference>
<dbReference type="GO" id="GO:0003677">
    <property type="term" value="F:DNA binding"/>
    <property type="evidence" value="ECO:0007669"/>
    <property type="project" value="UniProtKB-KW"/>
</dbReference>
<dbReference type="InterPro" id="IPR027417">
    <property type="entry name" value="P-loop_NTPase"/>
</dbReference>
<dbReference type="InterPro" id="IPR035965">
    <property type="entry name" value="PAS-like_dom_sf"/>
</dbReference>
<dbReference type="InterPro" id="IPR025662">
    <property type="entry name" value="Sigma_54_int_dom_ATP-bd_1"/>
</dbReference>
<evidence type="ECO:0000259" key="4">
    <source>
        <dbReference type="PROSITE" id="PS50045"/>
    </source>
</evidence>
<dbReference type="SUPFAM" id="SSF55785">
    <property type="entry name" value="PYP-like sensor domain (PAS domain)"/>
    <property type="match status" value="2"/>
</dbReference>
<dbReference type="Proteomes" id="UP000321734">
    <property type="component" value="Unassembled WGS sequence"/>
</dbReference>
<dbReference type="Pfam" id="PF00158">
    <property type="entry name" value="Sigma54_activat"/>
    <property type="match status" value="1"/>
</dbReference>
<dbReference type="PANTHER" id="PTHR32071:SF117">
    <property type="entry name" value="PTS-DEPENDENT DIHYDROXYACETONE KINASE OPERON REGULATORY PROTEIN-RELATED"/>
    <property type="match status" value="1"/>
</dbReference>
<evidence type="ECO:0000256" key="2">
    <source>
        <dbReference type="ARBA" id="ARBA00022840"/>
    </source>
</evidence>
<proteinExistence type="predicted"/>
<evidence type="ECO:0000313" key="7">
    <source>
        <dbReference type="Proteomes" id="UP000321734"/>
    </source>
</evidence>
<evidence type="ECO:0000259" key="5">
    <source>
        <dbReference type="PROSITE" id="PS50112"/>
    </source>
</evidence>
<comment type="caution">
    <text evidence="6">The sequence shown here is derived from an EMBL/GenBank/DDBJ whole genome shotgun (WGS) entry which is preliminary data.</text>
</comment>
<keyword evidence="7" id="KW-1185">Reference proteome</keyword>
<dbReference type="GO" id="GO:0005524">
    <property type="term" value="F:ATP binding"/>
    <property type="evidence" value="ECO:0007669"/>
    <property type="project" value="UniProtKB-KW"/>
</dbReference>
<evidence type="ECO:0000256" key="3">
    <source>
        <dbReference type="ARBA" id="ARBA00023125"/>
    </source>
</evidence>
<dbReference type="SUPFAM" id="SSF46689">
    <property type="entry name" value="Homeodomain-like"/>
    <property type="match status" value="1"/>
</dbReference>
<accession>A0A5C7ANJ5</accession>
<reference evidence="6 7" key="1">
    <citation type="submission" date="2019-08" db="EMBL/GenBank/DDBJ databases">
        <title>Genome sequence of Gelidibacter salicanalis IC162T.</title>
        <authorList>
            <person name="Bowman J.P."/>
        </authorList>
    </citation>
    <scope>NUCLEOTIDE SEQUENCE [LARGE SCALE GENOMIC DNA]</scope>
    <source>
        <strain evidence="6 7">IC162</strain>
    </source>
</reference>
<dbReference type="InterPro" id="IPR000014">
    <property type="entry name" value="PAS"/>
</dbReference>
<dbReference type="AlphaFoldDB" id="A0A5C7ANJ5"/>
<dbReference type="OrthoDB" id="9782110at2"/>
<organism evidence="6 7">
    <name type="scientific">Gelidibacter salicanalis</name>
    <dbReference type="NCBI Taxonomy" id="291193"/>
    <lineage>
        <taxon>Bacteria</taxon>
        <taxon>Pseudomonadati</taxon>
        <taxon>Bacteroidota</taxon>
        <taxon>Flavobacteriia</taxon>
        <taxon>Flavobacteriales</taxon>
        <taxon>Flavobacteriaceae</taxon>
        <taxon>Gelidibacter</taxon>
    </lineage>
</organism>
<dbReference type="InterPro" id="IPR003593">
    <property type="entry name" value="AAA+_ATPase"/>
</dbReference>
<keyword evidence="2" id="KW-0067">ATP-binding</keyword>
<name>A0A5C7ANJ5_9FLAO</name>
<dbReference type="PANTHER" id="PTHR32071">
    <property type="entry name" value="TRANSCRIPTIONAL REGULATORY PROTEIN"/>
    <property type="match status" value="1"/>
</dbReference>
<dbReference type="SMART" id="SM00382">
    <property type="entry name" value="AAA"/>
    <property type="match status" value="1"/>
</dbReference>
<protein>
    <submittedName>
        <fullName evidence="6">PAS domain S-box protein</fullName>
    </submittedName>
</protein>
<dbReference type="Gene3D" id="3.40.50.300">
    <property type="entry name" value="P-loop containing nucleotide triphosphate hydrolases"/>
    <property type="match status" value="1"/>
</dbReference>
<dbReference type="FunFam" id="3.40.50.300:FF:000006">
    <property type="entry name" value="DNA-binding transcriptional regulator NtrC"/>
    <property type="match status" value="1"/>
</dbReference>
<dbReference type="Pfam" id="PF25601">
    <property type="entry name" value="AAA_lid_14"/>
    <property type="match status" value="1"/>
</dbReference>
<keyword evidence="1" id="KW-0547">Nucleotide-binding</keyword>
<feature type="domain" description="PAS" evidence="5">
    <location>
        <begin position="244"/>
        <end position="288"/>
    </location>
</feature>
<dbReference type="Gene3D" id="3.30.450.20">
    <property type="entry name" value="PAS domain"/>
    <property type="match status" value="2"/>
</dbReference>
<dbReference type="PROSITE" id="PS00676">
    <property type="entry name" value="SIGMA54_INTERACT_2"/>
    <property type="match status" value="1"/>
</dbReference>
<keyword evidence="3" id="KW-0238">DNA-binding</keyword>
<dbReference type="InterPro" id="IPR009057">
    <property type="entry name" value="Homeodomain-like_sf"/>
</dbReference>
<dbReference type="SUPFAM" id="SSF52540">
    <property type="entry name" value="P-loop containing nucleoside triphosphate hydrolases"/>
    <property type="match status" value="1"/>
</dbReference>
<dbReference type="EMBL" id="VORX01000001">
    <property type="protein sequence ID" value="TXE10340.1"/>
    <property type="molecule type" value="Genomic_DNA"/>
</dbReference>
<dbReference type="GO" id="GO:0006355">
    <property type="term" value="P:regulation of DNA-templated transcription"/>
    <property type="evidence" value="ECO:0007669"/>
    <property type="project" value="InterPro"/>
</dbReference>